<keyword evidence="2 8" id="KW-0436">Ligase</keyword>
<dbReference type="GO" id="GO:0005524">
    <property type="term" value="F:ATP binding"/>
    <property type="evidence" value="ECO:0007669"/>
    <property type="project" value="UniProtKB-KW"/>
</dbReference>
<dbReference type="PROSITE" id="PS00455">
    <property type="entry name" value="AMP_BINDING"/>
    <property type="match status" value="1"/>
</dbReference>
<sequence>MRNKIIKKEIIKSDELLPNLQDYPLFCSSFSWENMAKELDGLPYERGINIAYEAIDRHSLQGKANKIALRFIGKNNNVKDLTFQNLKDLSNQFANVLHSLGISKNDRVFTLCGRVPELYITALGTWKNRSVFCPLFSVFGPEPIYSRLSIGSGIILITTEELYRKKISDIRASLPELKYVLVIGDNSKFKNTLNFHELLSKASSQFTIEPTDPNDNALLHFTSGTTGKPKGAMHVHQAILAHLMTGKFALDFHEDDIFWCTADPGWVTGTSYGIISPLVNGITSIIDECDFDIERWFNILEKEKVSVWYTAPTAIRMMMKTGTEQVRQYQLPQLRFIASVGEPLNPEAVWWGMDAFNLPIHDNWWQTETGGIMIANYASMDIKPGSMGRPLPGIEAAIVKIDSTGTIHFIKESGVKGELALKAGWPSMFRGYIHEEERYKKCFVEGYYFSGDLVTRDEDGYYWFVGRADDIIKSSGHLIGPFEVESILMEHPAVAEAAVIGKPDPVAMELVKAFVSLKPEFQESEELKLEIMGFARKRLGAAIAPKEIEFLLSIPKTRSGKLMRRLLKARELGLPEGDTSTLETNL</sequence>
<evidence type="ECO:0000259" key="7">
    <source>
        <dbReference type="Pfam" id="PF13193"/>
    </source>
</evidence>
<dbReference type="EC" id="6.2.1.1" evidence="1"/>
<dbReference type="OrthoDB" id="9803968at2"/>
<dbReference type="GO" id="GO:0006085">
    <property type="term" value="P:acetyl-CoA biosynthetic process"/>
    <property type="evidence" value="ECO:0007669"/>
    <property type="project" value="TreeGrafter"/>
</dbReference>
<feature type="domain" description="AMP-binding enzyme C-terminal" evidence="7">
    <location>
        <begin position="483"/>
        <end position="561"/>
    </location>
</feature>
<dbReference type="AlphaFoldDB" id="A0A317U0N1"/>
<proteinExistence type="predicted"/>
<dbReference type="InterPro" id="IPR025110">
    <property type="entry name" value="AMP-bd_C"/>
</dbReference>
<dbReference type="RefSeq" id="WP_110143855.1">
    <property type="nucleotide sequence ID" value="NZ_QHJG01000037.1"/>
</dbReference>
<dbReference type="EMBL" id="RZGX01000006">
    <property type="protein sequence ID" value="RUR24100.1"/>
    <property type="molecule type" value="Genomic_DNA"/>
</dbReference>
<organism evidence="8 10">
    <name type="scientific">Legionella qingyii</name>
    <dbReference type="NCBI Taxonomy" id="2184757"/>
    <lineage>
        <taxon>Bacteria</taxon>
        <taxon>Pseudomonadati</taxon>
        <taxon>Pseudomonadota</taxon>
        <taxon>Gammaproteobacteria</taxon>
        <taxon>Legionellales</taxon>
        <taxon>Legionellaceae</taxon>
        <taxon>Legionella</taxon>
    </lineage>
</organism>
<dbReference type="InterPro" id="IPR042099">
    <property type="entry name" value="ANL_N_sf"/>
</dbReference>
<evidence type="ECO:0000313" key="10">
    <source>
        <dbReference type="Proteomes" id="UP000247152"/>
    </source>
</evidence>
<evidence type="ECO:0000313" key="11">
    <source>
        <dbReference type="Proteomes" id="UP000287374"/>
    </source>
</evidence>
<reference evidence="8 10" key="1">
    <citation type="submission" date="2018-05" db="EMBL/GenBank/DDBJ databases">
        <title>Legionella qingyii sp.nov., whole genome shotgun sequence.</title>
        <authorList>
            <person name="Wu H."/>
            <person name="Zhu Q."/>
            <person name="Hu C."/>
        </authorList>
    </citation>
    <scope>NUCLEOTIDE SEQUENCE [LARGE SCALE GENOMIC DNA]</scope>
    <source>
        <strain evidence="8 10">HEB18</strain>
    </source>
</reference>
<accession>A0A317U0N1</accession>
<feature type="domain" description="AMP-dependent synthetase/ligase" evidence="6">
    <location>
        <begin position="59"/>
        <end position="432"/>
    </location>
</feature>
<keyword evidence="5" id="KW-0007">Acetylation</keyword>
<reference evidence="9 11" key="2">
    <citation type="submission" date="2018-12" db="EMBL/GenBank/DDBJ databases">
        <title>Legionella sp,whole genome shotgun sequence.</title>
        <authorList>
            <person name="Wu H."/>
        </authorList>
    </citation>
    <scope>NUCLEOTIDE SEQUENCE [LARGE SCALE GENOMIC DNA]</scope>
    <source>
        <strain evidence="9">Km489</strain>
        <strain evidence="11">km489</strain>
    </source>
</reference>
<dbReference type="Pfam" id="PF13193">
    <property type="entry name" value="AMP-binding_C"/>
    <property type="match status" value="1"/>
</dbReference>
<dbReference type="InterPro" id="IPR000873">
    <property type="entry name" value="AMP-dep_synth/lig_dom"/>
</dbReference>
<dbReference type="NCBIfam" id="NF003313">
    <property type="entry name" value="PRK04319.1"/>
    <property type="match status" value="1"/>
</dbReference>
<dbReference type="Gene3D" id="3.30.300.30">
    <property type="match status" value="1"/>
</dbReference>
<dbReference type="Proteomes" id="UP000247152">
    <property type="component" value="Unassembled WGS sequence"/>
</dbReference>
<dbReference type="EMBL" id="QHJG01000037">
    <property type="protein sequence ID" value="PWY54357.1"/>
    <property type="molecule type" value="Genomic_DNA"/>
</dbReference>
<dbReference type="Pfam" id="PF00501">
    <property type="entry name" value="AMP-binding"/>
    <property type="match status" value="1"/>
</dbReference>
<gene>
    <name evidence="9" type="primary">acsA</name>
    <name evidence="8" type="ORF">DGG96_17615</name>
    <name evidence="9" type="ORF">ELY20_05935</name>
</gene>
<dbReference type="Gene3D" id="3.40.50.12780">
    <property type="entry name" value="N-terminal domain of ligase-like"/>
    <property type="match status" value="1"/>
</dbReference>
<evidence type="ECO:0000256" key="1">
    <source>
        <dbReference type="ARBA" id="ARBA00013275"/>
    </source>
</evidence>
<dbReference type="SUPFAM" id="SSF56801">
    <property type="entry name" value="Acetyl-CoA synthetase-like"/>
    <property type="match status" value="1"/>
</dbReference>
<evidence type="ECO:0000313" key="9">
    <source>
        <dbReference type="EMBL" id="RUR24100.1"/>
    </source>
</evidence>
<evidence type="ECO:0000313" key="8">
    <source>
        <dbReference type="EMBL" id="PWY54357.1"/>
    </source>
</evidence>
<protein>
    <recommendedName>
        <fullName evidence="1">acetate--CoA ligase</fullName>
        <ecNumber evidence="1">6.2.1.1</ecNumber>
    </recommendedName>
</protein>
<evidence type="ECO:0000256" key="2">
    <source>
        <dbReference type="ARBA" id="ARBA00022598"/>
    </source>
</evidence>
<name>A0A317U0N1_9GAMM</name>
<keyword evidence="4" id="KW-0067">ATP-binding</keyword>
<dbReference type="InterPro" id="IPR020845">
    <property type="entry name" value="AMP-binding_CS"/>
</dbReference>
<evidence type="ECO:0000259" key="6">
    <source>
        <dbReference type="Pfam" id="PF00501"/>
    </source>
</evidence>
<evidence type="ECO:0000256" key="4">
    <source>
        <dbReference type="ARBA" id="ARBA00022840"/>
    </source>
</evidence>
<keyword evidence="3" id="KW-0547">Nucleotide-binding</keyword>
<comment type="caution">
    <text evidence="8">The sequence shown here is derived from an EMBL/GenBank/DDBJ whole genome shotgun (WGS) entry which is preliminary data.</text>
</comment>
<dbReference type="PANTHER" id="PTHR24095:SF14">
    <property type="entry name" value="ACETYL-COENZYME A SYNTHETASE 1"/>
    <property type="match status" value="1"/>
</dbReference>
<evidence type="ECO:0000256" key="3">
    <source>
        <dbReference type="ARBA" id="ARBA00022741"/>
    </source>
</evidence>
<dbReference type="InterPro" id="IPR045851">
    <property type="entry name" value="AMP-bd_C_sf"/>
</dbReference>
<dbReference type="PANTHER" id="PTHR24095">
    <property type="entry name" value="ACETYL-COENZYME A SYNTHETASE"/>
    <property type="match status" value="1"/>
</dbReference>
<evidence type="ECO:0000256" key="5">
    <source>
        <dbReference type="ARBA" id="ARBA00022990"/>
    </source>
</evidence>
<dbReference type="GO" id="GO:0003987">
    <property type="term" value="F:acetate-CoA ligase activity"/>
    <property type="evidence" value="ECO:0007669"/>
    <property type="project" value="UniProtKB-EC"/>
</dbReference>
<keyword evidence="11" id="KW-1185">Reference proteome</keyword>
<dbReference type="GO" id="GO:0005829">
    <property type="term" value="C:cytosol"/>
    <property type="evidence" value="ECO:0007669"/>
    <property type="project" value="TreeGrafter"/>
</dbReference>
<dbReference type="Proteomes" id="UP000287374">
    <property type="component" value="Unassembled WGS sequence"/>
</dbReference>